<dbReference type="AlphaFoldDB" id="A0A8H3R167"/>
<protein>
    <submittedName>
        <fullName evidence="2">Uncharacterized protein</fullName>
    </submittedName>
</protein>
<sequence length="278" mass="30763">MSNFFNKGRVIEGVENINSINTGGTSTASTESQGTLNNSQPQSTAGLEASIHAQAHTATTITAISNLALSQNNTEKKNPVFHHVVGLTRIFSTTTIKGIKMIKVVCETENTANKVMAKTIVVNNSTKFMLVTFANKDLVGALKEECIDDMNATKENHFAFNNKGLHFADKNALTCHTAYQDIYKRYKVEASKLKSGFKPIFSSVKNDFIPSDMNWADDWDAEFSAKPTLPINYAKVIQRSLKFLLIHKNYHLLTCNNKTGFNPKSNCVFSKDITSNIP</sequence>
<gene>
    <name evidence="2" type="ORF">RCL2_002318700</name>
</gene>
<dbReference type="Proteomes" id="UP000615446">
    <property type="component" value="Unassembled WGS sequence"/>
</dbReference>
<evidence type="ECO:0000313" key="2">
    <source>
        <dbReference type="EMBL" id="GES96559.1"/>
    </source>
</evidence>
<organism evidence="2 3">
    <name type="scientific">Rhizophagus clarus</name>
    <dbReference type="NCBI Taxonomy" id="94130"/>
    <lineage>
        <taxon>Eukaryota</taxon>
        <taxon>Fungi</taxon>
        <taxon>Fungi incertae sedis</taxon>
        <taxon>Mucoromycota</taxon>
        <taxon>Glomeromycotina</taxon>
        <taxon>Glomeromycetes</taxon>
        <taxon>Glomerales</taxon>
        <taxon>Glomeraceae</taxon>
        <taxon>Rhizophagus</taxon>
    </lineage>
</organism>
<reference evidence="2" key="1">
    <citation type="submission" date="2019-10" db="EMBL/GenBank/DDBJ databases">
        <title>Conservation and host-specific expression of non-tandemly repeated heterogenous ribosome RNA gene in arbuscular mycorrhizal fungi.</title>
        <authorList>
            <person name="Maeda T."/>
            <person name="Kobayashi Y."/>
            <person name="Nakagawa T."/>
            <person name="Ezawa T."/>
            <person name="Yamaguchi K."/>
            <person name="Bino T."/>
            <person name="Nishimoto Y."/>
            <person name="Shigenobu S."/>
            <person name="Kawaguchi M."/>
        </authorList>
    </citation>
    <scope>NUCLEOTIDE SEQUENCE</scope>
    <source>
        <strain evidence="2">HR1</strain>
    </source>
</reference>
<name>A0A8H3R167_9GLOM</name>
<accession>A0A8H3R167</accession>
<dbReference type="EMBL" id="BLAL01000252">
    <property type="protein sequence ID" value="GES96559.1"/>
    <property type="molecule type" value="Genomic_DNA"/>
</dbReference>
<evidence type="ECO:0000256" key="1">
    <source>
        <dbReference type="SAM" id="MobiDB-lite"/>
    </source>
</evidence>
<comment type="caution">
    <text evidence="2">The sequence shown here is derived from an EMBL/GenBank/DDBJ whole genome shotgun (WGS) entry which is preliminary data.</text>
</comment>
<proteinExistence type="predicted"/>
<evidence type="ECO:0000313" key="3">
    <source>
        <dbReference type="Proteomes" id="UP000615446"/>
    </source>
</evidence>
<dbReference type="OrthoDB" id="2371695at2759"/>
<feature type="compositionally biased region" description="Polar residues" evidence="1">
    <location>
        <begin position="18"/>
        <end position="45"/>
    </location>
</feature>
<feature type="region of interest" description="Disordered" evidence="1">
    <location>
        <begin position="18"/>
        <end position="46"/>
    </location>
</feature>